<proteinExistence type="predicted"/>
<dbReference type="AlphaFoldDB" id="A0A382RY53"/>
<dbReference type="EMBL" id="UINC01124600">
    <property type="protein sequence ID" value="SVD01858.1"/>
    <property type="molecule type" value="Genomic_DNA"/>
</dbReference>
<accession>A0A382RY53</accession>
<organism evidence="1">
    <name type="scientific">marine metagenome</name>
    <dbReference type="NCBI Taxonomy" id="408172"/>
    <lineage>
        <taxon>unclassified sequences</taxon>
        <taxon>metagenomes</taxon>
        <taxon>ecological metagenomes</taxon>
    </lineage>
</organism>
<evidence type="ECO:0000313" key="1">
    <source>
        <dbReference type="EMBL" id="SVD01858.1"/>
    </source>
</evidence>
<sequence length="51" mass="6069">MRKKYDWLVWKLTHVSVEDEQDGDTVSHVFINGVETVMPNRGVFFYAHKEE</sequence>
<name>A0A382RY53_9ZZZZ</name>
<reference evidence="1" key="1">
    <citation type="submission" date="2018-05" db="EMBL/GenBank/DDBJ databases">
        <authorList>
            <person name="Lanie J.A."/>
            <person name="Ng W.-L."/>
            <person name="Kazmierczak K.M."/>
            <person name="Andrzejewski T.M."/>
            <person name="Davidsen T.M."/>
            <person name="Wayne K.J."/>
            <person name="Tettelin H."/>
            <person name="Glass J.I."/>
            <person name="Rusch D."/>
            <person name="Podicherti R."/>
            <person name="Tsui H.-C.T."/>
            <person name="Winkler M.E."/>
        </authorList>
    </citation>
    <scope>NUCLEOTIDE SEQUENCE</scope>
</reference>
<gene>
    <name evidence="1" type="ORF">METZ01_LOCUS354712</name>
</gene>
<protein>
    <submittedName>
        <fullName evidence="1">Uncharacterized protein</fullName>
    </submittedName>
</protein>